<accession>A0A4C1X1Y8</accession>
<evidence type="ECO:0000313" key="2">
    <source>
        <dbReference type="Proteomes" id="UP000299102"/>
    </source>
</evidence>
<sequence length="109" mass="12824">MRRRRRKGRERNACEVYHFQPIQSGKVSRVVLYAPTNFPFVFERLESFELPTLPFYCGLVVADDRRHHYGVQDRRLSVPSEARNVWFNLTACKNSLLSSPLVWIEPVNT</sequence>
<gene>
    <name evidence="1" type="ORF">EVAR_32248_1</name>
</gene>
<protein>
    <submittedName>
        <fullName evidence="1">Uncharacterized protein</fullName>
    </submittedName>
</protein>
<comment type="caution">
    <text evidence="1">The sequence shown here is derived from an EMBL/GenBank/DDBJ whole genome shotgun (WGS) entry which is preliminary data.</text>
</comment>
<dbReference type="AlphaFoldDB" id="A0A4C1X1Y8"/>
<reference evidence="1 2" key="1">
    <citation type="journal article" date="2019" name="Commun. Biol.">
        <title>The bagworm genome reveals a unique fibroin gene that provides high tensile strength.</title>
        <authorList>
            <person name="Kono N."/>
            <person name="Nakamura H."/>
            <person name="Ohtoshi R."/>
            <person name="Tomita M."/>
            <person name="Numata K."/>
            <person name="Arakawa K."/>
        </authorList>
    </citation>
    <scope>NUCLEOTIDE SEQUENCE [LARGE SCALE GENOMIC DNA]</scope>
</reference>
<organism evidence="1 2">
    <name type="scientific">Eumeta variegata</name>
    <name type="common">Bagworm moth</name>
    <name type="synonym">Eumeta japonica</name>
    <dbReference type="NCBI Taxonomy" id="151549"/>
    <lineage>
        <taxon>Eukaryota</taxon>
        <taxon>Metazoa</taxon>
        <taxon>Ecdysozoa</taxon>
        <taxon>Arthropoda</taxon>
        <taxon>Hexapoda</taxon>
        <taxon>Insecta</taxon>
        <taxon>Pterygota</taxon>
        <taxon>Neoptera</taxon>
        <taxon>Endopterygota</taxon>
        <taxon>Lepidoptera</taxon>
        <taxon>Glossata</taxon>
        <taxon>Ditrysia</taxon>
        <taxon>Tineoidea</taxon>
        <taxon>Psychidae</taxon>
        <taxon>Oiketicinae</taxon>
        <taxon>Eumeta</taxon>
    </lineage>
</organism>
<proteinExistence type="predicted"/>
<keyword evidence="2" id="KW-1185">Reference proteome</keyword>
<dbReference type="Proteomes" id="UP000299102">
    <property type="component" value="Unassembled WGS sequence"/>
</dbReference>
<dbReference type="EMBL" id="BGZK01000691">
    <property type="protein sequence ID" value="GBP56379.1"/>
    <property type="molecule type" value="Genomic_DNA"/>
</dbReference>
<evidence type="ECO:0000313" key="1">
    <source>
        <dbReference type="EMBL" id="GBP56379.1"/>
    </source>
</evidence>
<name>A0A4C1X1Y8_EUMVA</name>